<sequence length="424" mass="43664">MKKKLISLMISSCIALPAIAGEDNVLSNIIVSLDASQIASVADFIDDYAISTKHTYSHVFTGFSATVPSKLLAQLSQDQRVLSVSKDGRVHATKSTTNQAAACSFLFGCQTSQQETPWGISRIGANTDENTGQGVHVYVIDTGIDSDHPDLASNVSNGYSVEMCLGLGCSNNWDDDQGHGTHVAGTIGALDNNLDVIGVAPSVTLHAVKVLNAAGSGSNSGVIAGIDWVTQQAESLGVAVVANMSLGGDGSKTGTCTNDGFIGNDNFHRAICNAKNQGVIFAVAAGNDSADAYGSTPAAYDDAVITVSATDINDDWAGFSNWGNGTASWTSHQSAPVAIAAPGANILSTKSGGGTTTMSGTSMAAPHVAGVLALYLESISLNPDGSAFGAARDWLLYNSESNANLTNSTGQPHQEDFLNAEILK</sequence>
<dbReference type="InterPro" id="IPR000209">
    <property type="entry name" value="Peptidase_S8/S53_dom"/>
</dbReference>
<evidence type="ECO:0000256" key="2">
    <source>
        <dbReference type="ARBA" id="ARBA00022670"/>
    </source>
</evidence>
<dbReference type="Proteomes" id="UP000321525">
    <property type="component" value="Unassembled WGS sequence"/>
</dbReference>
<keyword evidence="12" id="KW-1185">Reference proteome</keyword>
<dbReference type="InterPro" id="IPR010259">
    <property type="entry name" value="S8pro/Inhibitor_I9"/>
</dbReference>
<feature type="signal peptide" evidence="7">
    <location>
        <begin position="1"/>
        <end position="20"/>
    </location>
</feature>
<feature type="domain" description="Inhibitor I9" evidence="9">
    <location>
        <begin position="44"/>
        <end position="91"/>
    </location>
</feature>
<dbReference type="EMBL" id="VOLR01000002">
    <property type="protein sequence ID" value="TWX62609.1"/>
    <property type="molecule type" value="Genomic_DNA"/>
</dbReference>
<dbReference type="OrthoDB" id="9790784at2"/>
<dbReference type="InterPro" id="IPR015500">
    <property type="entry name" value="Peptidase_S8_subtilisin-rel"/>
</dbReference>
<evidence type="ECO:0000313" key="12">
    <source>
        <dbReference type="Proteomes" id="UP000321525"/>
    </source>
</evidence>
<accession>A0A5C6QS96</accession>
<evidence type="ECO:0000259" key="9">
    <source>
        <dbReference type="Pfam" id="PF05922"/>
    </source>
</evidence>
<evidence type="ECO:0000256" key="7">
    <source>
        <dbReference type="SAM" id="SignalP"/>
    </source>
</evidence>
<dbReference type="SUPFAM" id="SSF52743">
    <property type="entry name" value="Subtilisin-like"/>
    <property type="match status" value="1"/>
</dbReference>
<dbReference type="PROSITE" id="PS00136">
    <property type="entry name" value="SUBTILASE_ASP"/>
    <property type="match status" value="1"/>
</dbReference>
<dbReference type="SUPFAM" id="SSF54897">
    <property type="entry name" value="Protease propeptides/inhibitors"/>
    <property type="match status" value="1"/>
</dbReference>
<proteinExistence type="inferred from homology"/>
<evidence type="ECO:0000313" key="13">
    <source>
        <dbReference type="Proteomes" id="UP000321917"/>
    </source>
</evidence>
<reference evidence="11 13" key="1">
    <citation type="submission" date="2019-07" db="EMBL/GenBank/DDBJ databases">
        <title>Genomes of sea-ice associated Colwellia species.</title>
        <authorList>
            <person name="Bowman J.P."/>
        </authorList>
    </citation>
    <scope>NUCLEOTIDE SEQUENCE [LARGE SCALE GENOMIC DNA]</scope>
    <source>
        <strain evidence="10 12">ACAM 607</strain>
        <strain evidence="11 13">IC036</strain>
    </source>
</reference>
<dbReference type="InterPro" id="IPR023827">
    <property type="entry name" value="Peptidase_S8_Asp-AS"/>
</dbReference>
<dbReference type="GO" id="GO:0005615">
    <property type="term" value="C:extracellular space"/>
    <property type="evidence" value="ECO:0007669"/>
    <property type="project" value="TreeGrafter"/>
</dbReference>
<dbReference type="GO" id="GO:0004252">
    <property type="term" value="F:serine-type endopeptidase activity"/>
    <property type="evidence" value="ECO:0007669"/>
    <property type="project" value="UniProtKB-UniRule"/>
</dbReference>
<evidence type="ECO:0000256" key="1">
    <source>
        <dbReference type="ARBA" id="ARBA00011073"/>
    </source>
</evidence>
<dbReference type="InterPro" id="IPR050131">
    <property type="entry name" value="Peptidase_S8_subtilisin-like"/>
</dbReference>
<evidence type="ECO:0000259" key="8">
    <source>
        <dbReference type="Pfam" id="PF00082"/>
    </source>
</evidence>
<feature type="active site" description="Charge relay system" evidence="5">
    <location>
        <position position="179"/>
    </location>
</feature>
<dbReference type="Proteomes" id="UP000321917">
    <property type="component" value="Unassembled WGS sequence"/>
</dbReference>
<feature type="active site" description="Charge relay system" evidence="5">
    <location>
        <position position="141"/>
    </location>
</feature>
<dbReference type="InterPro" id="IPR022398">
    <property type="entry name" value="Peptidase_S8_His-AS"/>
</dbReference>
<evidence type="ECO:0000256" key="3">
    <source>
        <dbReference type="ARBA" id="ARBA00022801"/>
    </source>
</evidence>
<dbReference type="PANTHER" id="PTHR43806">
    <property type="entry name" value="PEPTIDASE S8"/>
    <property type="match status" value="1"/>
</dbReference>
<evidence type="ECO:0000256" key="6">
    <source>
        <dbReference type="RuleBase" id="RU003355"/>
    </source>
</evidence>
<dbReference type="InterPro" id="IPR023828">
    <property type="entry name" value="Peptidase_S8_Ser-AS"/>
</dbReference>
<dbReference type="EMBL" id="VOLQ01000002">
    <property type="protein sequence ID" value="TWX71520.1"/>
    <property type="molecule type" value="Genomic_DNA"/>
</dbReference>
<comment type="similarity">
    <text evidence="1 5 6">Belongs to the peptidase S8 family.</text>
</comment>
<comment type="caution">
    <text evidence="11">The sequence shown here is derived from an EMBL/GenBank/DDBJ whole genome shotgun (WGS) entry which is preliminary data.</text>
</comment>
<evidence type="ECO:0000313" key="11">
    <source>
        <dbReference type="EMBL" id="TWX71520.1"/>
    </source>
</evidence>
<dbReference type="Gene3D" id="3.30.70.80">
    <property type="entry name" value="Peptidase S8 propeptide/proteinase inhibitor I9"/>
    <property type="match status" value="1"/>
</dbReference>
<protein>
    <submittedName>
        <fullName evidence="11">S8 family serine peptidase</fullName>
    </submittedName>
</protein>
<gene>
    <name evidence="10" type="ORF">ESZ26_01905</name>
    <name evidence="11" type="ORF">ESZ27_01515</name>
</gene>
<keyword evidence="3 5" id="KW-0378">Hydrolase</keyword>
<dbReference type="PRINTS" id="PR00723">
    <property type="entry name" value="SUBTILISIN"/>
</dbReference>
<dbReference type="Gene3D" id="3.40.50.200">
    <property type="entry name" value="Peptidase S8/S53 domain"/>
    <property type="match status" value="1"/>
</dbReference>
<feature type="chain" id="PRO_5022939679" evidence="7">
    <location>
        <begin position="21"/>
        <end position="424"/>
    </location>
</feature>
<feature type="domain" description="Peptidase S8/S53" evidence="8">
    <location>
        <begin position="132"/>
        <end position="377"/>
    </location>
</feature>
<evidence type="ECO:0000313" key="10">
    <source>
        <dbReference type="EMBL" id="TWX62609.1"/>
    </source>
</evidence>
<dbReference type="PROSITE" id="PS00137">
    <property type="entry name" value="SUBTILASE_HIS"/>
    <property type="match status" value="1"/>
</dbReference>
<feature type="active site" description="Charge relay system" evidence="5">
    <location>
        <position position="362"/>
    </location>
</feature>
<dbReference type="GO" id="GO:0006508">
    <property type="term" value="P:proteolysis"/>
    <property type="evidence" value="ECO:0007669"/>
    <property type="project" value="UniProtKB-KW"/>
</dbReference>
<evidence type="ECO:0000256" key="5">
    <source>
        <dbReference type="PROSITE-ProRule" id="PRU01240"/>
    </source>
</evidence>
<dbReference type="PROSITE" id="PS51892">
    <property type="entry name" value="SUBTILASE"/>
    <property type="match status" value="1"/>
</dbReference>
<dbReference type="Pfam" id="PF05922">
    <property type="entry name" value="Inhibitor_I9"/>
    <property type="match status" value="1"/>
</dbReference>
<dbReference type="RefSeq" id="WP_146797231.1">
    <property type="nucleotide sequence ID" value="NZ_VOLP01000003.1"/>
</dbReference>
<dbReference type="AlphaFoldDB" id="A0A5C6QS96"/>
<keyword evidence="2 5" id="KW-0645">Protease</keyword>
<dbReference type="Pfam" id="PF00082">
    <property type="entry name" value="Peptidase_S8"/>
    <property type="match status" value="1"/>
</dbReference>
<evidence type="ECO:0000256" key="4">
    <source>
        <dbReference type="ARBA" id="ARBA00022825"/>
    </source>
</evidence>
<dbReference type="InterPro" id="IPR037045">
    <property type="entry name" value="S8pro/Inhibitor_I9_sf"/>
</dbReference>
<name>A0A5C6QS96_9GAMM</name>
<dbReference type="PANTHER" id="PTHR43806:SF11">
    <property type="entry name" value="CEREVISIN-RELATED"/>
    <property type="match status" value="1"/>
</dbReference>
<dbReference type="InterPro" id="IPR036852">
    <property type="entry name" value="Peptidase_S8/S53_dom_sf"/>
</dbReference>
<keyword evidence="4 5" id="KW-0720">Serine protease</keyword>
<dbReference type="PROSITE" id="PS00138">
    <property type="entry name" value="SUBTILASE_SER"/>
    <property type="match status" value="1"/>
</dbReference>
<organism evidence="11 13">
    <name type="scientific">Colwellia hornerae</name>
    <dbReference type="NCBI Taxonomy" id="89402"/>
    <lineage>
        <taxon>Bacteria</taxon>
        <taxon>Pseudomonadati</taxon>
        <taxon>Pseudomonadota</taxon>
        <taxon>Gammaproteobacteria</taxon>
        <taxon>Alteromonadales</taxon>
        <taxon>Colwelliaceae</taxon>
        <taxon>Colwellia</taxon>
    </lineage>
</organism>
<keyword evidence="7" id="KW-0732">Signal</keyword>